<evidence type="ECO:0008006" key="6">
    <source>
        <dbReference type="Google" id="ProtNLM"/>
    </source>
</evidence>
<evidence type="ECO:0000259" key="2">
    <source>
        <dbReference type="Pfam" id="PF00535"/>
    </source>
</evidence>
<reference evidence="4 5" key="1">
    <citation type="submission" date="2021-05" db="EMBL/GenBank/DDBJ databases">
        <title>A Polyphasic approach of four new species of the genus Ohtaekwangia: Ohtaekwangia histidinii sp. nov., Ohtaekwangia cretensis sp. nov., Ohtaekwangia indiensis sp. nov., Ohtaekwangia reichenbachii sp. nov. from diverse environment.</title>
        <authorList>
            <person name="Octaviana S."/>
        </authorList>
    </citation>
    <scope>NUCLEOTIDE SEQUENCE [LARGE SCALE GENOMIC DNA]</scope>
    <source>
        <strain evidence="4 5">PWU4</strain>
    </source>
</reference>
<feature type="domain" description="Glycosyltransferase 2-like" evidence="2">
    <location>
        <begin position="46"/>
        <end position="180"/>
    </location>
</feature>
<dbReference type="EMBL" id="JAHESF010000001">
    <property type="protein sequence ID" value="MBT1695456.1"/>
    <property type="molecule type" value="Genomic_DNA"/>
</dbReference>
<organism evidence="4 5">
    <name type="scientific">Chryseosolibacter histidini</name>
    <dbReference type="NCBI Taxonomy" id="2782349"/>
    <lineage>
        <taxon>Bacteria</taxon>
        <taxon>Pseudomonadati</taxon>
        <taxon>Bacteroidota</taxon>
        <taxon>Cytophagia</taxon>
        <taxon>Cytophagales</taxon>
        <taxon>Chryseotaleaceae</taxon>
        <taxon>Chryseosolibacter</taxon>
    </lineage>
</organism>
<keyword evidence="1" id="KW-0808">Transferase</keyword>
<proteinExistence type="predicted"/>
<dbReference type="InterPro" id="IPR027791">
    <property type="entry name" value="Galactosyl_T_C"/>
</dbReference>
<dbReference type="Proteomes" id="UP001319200">
    <property type="component" value="Unassembled WGS sequence"/>
</dbReference>
<dbReference type="GO" id="GO:0016740">
    <property type="term" value="F:transferase activity"/>
    <property type="evidence" value="ECO:0007669"/>
    <property type="project" value="UniProtKB-KW"/>
</dbReference>
<sequence length="481" mass="56162">MVVAHQTHSGREKISLSNLSIIFSVKIDSPDRLNNFRFNVEYLHAYFSDLELVVVEQDGRGQVRECLDAYSHSVRSIYHSIDHDGVHYKTRNLNLATNLASREIIMMCDCDVLCPPEALHKAVQILEQESALISPHNGIMTEIAKEHFMHTPPAAVLGQRTFFTRDFNKNGKDPDYSKMYPLYGNENYFNMGGCILYRKRDFYLAGGWNTNMISYGFEDDEFVYRFKKLGYRHRKFRTNNIYHLQHERGKESIYNNFYRSNEQEYEHVLSMTEEELRHYALNGFKRIKYDVAKELEVINTGTRFSIAMNDADKVDLQHTSIIVPVRIPDKWWLPPLNHFVGYLERKFKNYEVIIAEGDSKNCKYLPNRKNAKYIRSREKYDVGRYIGIALNAALYDTVAVWDFFTMVNPADVGAAVQKVHHTGDVVFCQDNGWYTEGIFKRKRGNGAVFFSRKQMSDEQLVNESLSFFKVDHELTEATRLW</sequence>
<comment type="caution">
    <text evidence="4">The sequence shown here is derived from an EMBL/GenBank/DDBJ whole genome shotgun (WGS) entry which is preliminary data.</text>
</comment>
<dbReference type="Pfam" id="PF00535">
    <property type="entry name" value="Glycos_transf_2"/>
    <property type="match status" value="1"/>
</dbReference>
<dbReference type="InterPro" id="IPR029044">
    <property type="entry name" value="Nucleotide-diphossugar_trans"/>
</dbReference>
<evidence type="ECO:0000259" key="3">
    <source>
        <dbReference type="Pfam" id="PF02709"/>
    </source>
</evidence>
<dbReference type="Pfam" id="PF02709">
    <property type="entry name" value="Glyco_transf_7C"/>
    <property type="match status" value="1"/>
</dbReference>
<protein>
    <recommendedName>
        <fullName evidence="6">Glycosyltransferase</fullName>
    </recommendedName>
</protein>
<keyword evidence="5" id="KW-1185">Reference proteome</keyword>
<name>A0AAP2DFZ9_9BACT</name>
<evidence type="ECO:0000313" key="5">
    <source>
        <dbReference type="Proteomes" id="UP001319200"/>
    </source>
</evidence>
<feature type="domain" description="Galactosyltransferase C-terminal" evidence="3">
    <location>
        <begin position="191"/>
        <end position="247"/>
    </location>
</feature>
<evidence type="ECO:0000256" key="1">
    <source>
        <dbReference type="ARBA" id="ARBA00022679"/>
    </source>
</evidence>
<dbReference type="AlphaFoldDB" id="A0AAP2DFZ9"/>
<accession>A0AAP2DFZ9</accession>
<dbReference type="CDD" id="cd00761">
    <property type="entry name" value="Glyco_tranf_GTA_type"/>
    <property type="match status" value="1"/>
</dbReference>
<gene>
    <name evidence="4" type="ORF">KK083_01120</name>
</gene>
<dbReference type="Gene3D" id="3.90.550.10">
    <property type="entry name" value="Spore Coat Polysaccharide Biosynthesis Protein SpsA, Chain A"/>
    <property type="match status" value="1"/>
</dbReference>
<evidence type="ECO:0000313" key="4">
    <source>
        <dbReference type="EMBL" id="MBT1695456.1"/>
    </source>
</evidence>
<dbReference type="RefSeq" id="WP_254159537.1">
    <property type="nucleotide sequence ID" value="NZ_JAHESF010000001.1"/>
</dbReference>
<dbReference type="InterPro" id="IPR001173">
    <property type="entry name" value="Glyco_trans_2-like"/>
</dbReference>
<dbReference type="SUPFAM" id="SSF53448">
    <property type="entry name" value="Nucleotide-diphospho-sugar transferases"/>
    <property type="match status" value="1"/>
</dbReference>